<dbReference type="RefSeq" id="WP_377912548.1">
    <property type="nucleotide sequence ID" value="NZ_JBHSKS010000002.1"/>
</dbReference>
<dbReference type="Proteomes" id="UP001596163">
    <property type="component" value="Unassembled WGS sequence"/>
</dbReference>
<comment type="caution">
    <text evidence="1">The sequence shown here is derived from an EMBL/GenBank/DDBJ whole genome shotgun (WGS) entry which is preliminary data.</text>
</comment>
<name>A0ABW0BTQ8_9BACT</name>
<organism evidence="1 2">
    <name type="scientific">Algoriphagus aquatilis</name>
    <dbReference type="NCBI Taxonomy" id="490186"/>
    <lineage>
        <taxon>Bacteria</taxon>
        <taxon>Pseudomonadati</taxon>
        <taxon>Bacteroidota</taxon>
        <taxon>Cytophagia</taxon>
        <taxon>Cytophagales</taxon>
        <taxon>Cyclobacteriaceae</taxon>
        <taxon>Algoriphagus</taxon>
    </lineage>
</organism>
<gene>
    <name evidence="1" type="ORF">ACFPIK_04240</name>
</gene>
<evidence type="ECO:0000313" key="2">
    <source>
        <dbReference type="Proteomes" id="UP001596163"/>
    </source>
</evidence>
<proteinExistence type="predicted"/>
<reference evidence="2" key="1">
    <citation type="journal article" date="2019" name="Int. J. Syst. Evol. Microbiol.">
        <title>The Global Catalogue of Microorganisms (GCM) 10K type strain sequencing project: providing services to taxonomists for standard genome sequencing and annotation.</title>
        <authorList>
            <consortium name="The Broad Institute Genomics Platform"/>
            <consortium name="The Broad Institute Genome Sequencing Center for Infectious Disease"/>
            <person name="Wu L."/>
            <person name="Ma J."/>
        </authorList>
    </citation>
    <scope>NUCLEOTIDE SEQUENCE [LARGE SCALE GENOMIC DNA]</scope>
    <source>
        <strain evidence="2">CGMCC 1.7030</strain>
    </source>
</reference>
<keyword evidence="2" id="KW-1185">Reference proteome</keyword>
<dbReference type="EMBL" id="JBHSKS010000002">
    <property type="protein sequence ID" value="MFC5190963.1"/>
    <property type="molecule type" value="Genomic_DNA"/>
</dbReference>
<sequence>MNFPIAAKFTFALISFCVVVLATPIQFSKGLTTTWVSATESLDPIKVRESTTELHIQVGERLFVFGKSKGTLEKVKIGMHVLTFAQVAGTEGLESGFKAVTWKKLKDGSIQIQSSYSPWPATLTWTVLASGRLKMEARGTFDFQASSTLGLGFDLPNYELKNLNWSAKGLGTGTWMDHQTENEPSKPFFLQGIEKVNLAFESVALSISSDTPNLILKVADLKNHQSGLLQSDLSFLFQAPSQGNSSTEIETPSGDSNNNLYKPLELSAMILWFDFH</sequence>
<accession>A0ABW0BTQ8</accession>
<protein>
    <submittedName>
        <fullName evidence="1">Uncharacterized protein</fullName>
    </submittedName>
</protein>
<evidence type="ECO:0000313" key="1">
    <source>
        <dbReference type="EMBL" id="MFC5190963.1"/>
    </source>
</evidence>